<dbReference type="EMBL" id="AE010299">
    <property type="protein sequence ID" value="AAM07417.1"/>
    <property type="molecule type" value="Genomic_DNA"/>
</dbReference>
<accession>Q8TIS3</accession>
<feature type="transmembrane region" description="Helical" evidence="1">
    <location>
        <begin position="299"/>
        <end position="320"/>
    </location>
</feature>
<evidence type="ECO:0000256" key="1">
    <source>
        <dbReference type="SAM" id="Phobius"/>
    </source>
</evidence>
<dbReference type="Proteomes" id="UP000002487">
    <property type="component" value="Chromosome"/>
</dbReference>
<name>Q8TIS3_METAC</name>
<dbReference type="InParanoid" id="Q8TIS3"/>
<feature type="transmembrane region" description="Helical" evidence="1">
    <location>
        <begin position="332"/>
        <end position="352"/>
    </location>
</feature>
<protein>
    <submittedName>
        <fullName evidence="2">Uncharacterized protein</fullName>
    </submittedName>
</protein>
<dbReference type="EnsemblBacteria" id="AAM07417">
    <property type="protein sequence ID" value="AAM07417"/>
    <property type="gene ID" value="MA_4069"/>
</dbReference>
<dbReference type="AlphaFoldDB" id="Q8TIS3"/>
<dbReference type="KEGG" id="mac:MA_4069"/>
<feature type="transmembrane region" description="Helical" evidence="1">
    <location>
        <begin position="67"/>
        <end position="90"/>
    </location>
</feature>
<dbReference type="HOGENOM" id="CLU_768615_0_0_2"/>
<evidence type="ECO:0000313" key="2">
    <source>
        <dbReference type="EMBL" id="AAM07417.1"/>
    </source>
</evidence>
<feature type="transmembrane region" description="Helical" evidence="1">
    <location>
        <begin position="268"/>
        <end position="287"/>
    </location>
</feature>
<keyword evidence="1" id="KW-0472">Membrane</keyword>
<gene>
    <name evidence="2" type="ordered locus">MA_4069</name>
</gene>
<keyword evidence="1" id="KW-0812">Transmembrane</keyword>
<keyword evidence="1" id="KW-1133">Transmembrane helix</keyword>
<proteinExistence type="predicted"/>
<organism evidence="2 3">
    <name type="scientific">Methanosarcina acetivorans (strain ATCC 35395 / DSM 2834 / JCM 12185 / C2A)</name>
    <dbReference type="NCBI Taxonomy" id="188937"/>
    <lineage>
        <taxon>Archaea</taxon>
        <taxon>Methanobacteriati</taxon>
        <taxon>Methanobacteriota</taxon>
        <taxon>Stenosarchaea group</taxon>
        <taxon>Methanomicrobia</taxon>
        <taxon>Methanosarcinales</taxon>
        <taxon>Methanosarcinaceae</taxon>
        <taxon>Methanosarcina</taxon>
    </lineage>
</organism>
<dbReference type="STRING" id="188937.MA_4069"/>
<keyword evidence="3" id="KW-1185">Reference proteome</keyword>
<reference evidence="2 3" key="1">
    <citation type="journal article" date="2002" name="Genome Res.">
        <title>The genome of Methanosarcina acetivorans reveals extensive metabolic and physiological diversity.</title>
        <authorList>
            <person name="Galagan J.E."/>
            <person name="Nusbaum C."/>
            <person name="Roy A."/>
            <person name="Endrizzi M.G."/>
            <person name="Macdonald P."/>
            <person name="FitzHugh W."/>
            <person name="Calvo S."/>
            <person name="Engels R."/>
            <person name="Smirnov S."/>
            <person name="Atnoor D."/>
            <person name="Brown A."/>
            <person name="Allen N."/>
            <person name="Naylor J."/>
            <person name="Stange-Thomann N."/>
            <person name="DeArellano K."/>
            <person name="Johnson R."/>
            <person name="Linton L."/>
            <person name="McEwan P."/>
            <person name="McKernan K."/>
            <person name="Talamas J."/>
            <person name="Tirrell A."/>
            <person name="Ye W."/>
            <person name="Zimmer A."/>
            <person name="Barber R.D."/>
            <person name="Cann I."/>
            <person name="Graham D.E."/>
            <person name="Grahame D.A."/>
            <person name="Guss A."/>
            <person name="Hedderich R."/>
            <person name="Ingram-Smith C."/>
            <person name="Kuettner C.H."/>
            <person name="Krzycki J.A."/>
            <person name="Leigh J.A."/>
            <person name="Li W."/>
            <person name="Liu J."/>
            <person name="Mukhopadhyay B."/>
            <person name="Reeve J.N."/>
            <person name="Smith K."/>
            <person name="Springer T.A."/>
            <person name="Umayam L.A."/>
            <person name="White O."/>
            <person name="White R.H."/>
            <person name="de Macario E.C."/>
            <person name="Ferry J.G."/>
            <person name="Jarrell K.F."/>
            <person name="Jing H."/>
            <person name="Macario A.J.L."/>
            <person name="Paulsen I."/>
            <person name="Pritchett M."/>
            <person name="Sowers K.R."/>
            <person name="Swanson R.V."/>
            <person name="Zinder S.H."/>
            <person name="Lander E."/>
            <person name="Metcalf W.W."/>
            <person name="Birren B."/>
        </authorList>
    </citation>
    <scope>NUCLEOTIDE SEQUENCE [LARGE SCALE GENOMIC DNA]</scope>
    <source>
        <strain evidence="3">ATCC 35395 / DSM 2834 / JCM 12185 / C2A</strain>
    </source>
</reference>
<feature type="transmembrane region" description="Helical" evidence="1">
    <location>
        <begin position="368"/>
        <end position="392"/>
    </location>
</feature>
<sequence>MLPAHIFRRDVPDSHMMNLNAFQKGLSAGNFNFFKLELIRPKRLFLMLDSDTYLLAAGKIWSMKRWILRYSALLFVLVALICFFLIPVFAHVPTFGEGGKSPETATRIENPAKSRVLYGQLSEGNLQYYSFEVEEGERIVIGLIVPAVEESRTFTPVLIFMGPGLAEEGEVPETLELPEGYGGKVFSGEMPESATYEGFTPAAFYSLARADLQAPESGTYYVAVSSIKEGSNYGVILGYKEHFSLLEWLLIPLTQIKTYLWEGQSLPFIFFPLGLTLAAGILVILLKKEAAAGFNPARWAGIFAGLFFLGTGLSFIFQMFFSLSRSSYSPEVIITVFLALASIWLGLTALILSLKDEKYGIKSTRKQFYFFGLGLAGLLLWAGWFIGPVLAFEAAVLPWRRKS</sequence>
<evidence type="ECO:0000313" key="3">
    <source>
        <dbReference type="Proteomes" id="UP000002487"/>
    </source>
</evidence>